<dbReference type="SUPFAM" id="SSF52343">
    <property type="entry name" value="Ferredoxin reductase-like, C-terminal NADP-linked domain"/>
    <property type="match status" value="1"/>
</dbReference>
<feature type="transmembrane region" description="Helical" evidence="5">
    <location>
        <begin position="133"/>
        <end position="151"/>
    </location>
</feature>
<dbReference type="SUPFAM" id="SSF52218">
    <property type="entry name" value="Flavoproteins"/>
    <property type="match status" value="1"/>
</dbReference>
<keyword evidence="3" id="KW-0813">Transport</keyword>
<dbReference type="InterPro" id="IPR017938">
    <property type="entry name" value="Riboflavin_synthase-like_b-brl"/>
</dbReference>
<accession>A0ABN1L3U7</accession>
<dbReference type="InterPro" id="IPR017927">
    <property type="entry name" value="FAD-bd_FR_type"/>
</dbReference>
<dbReference type="Pfam" id="PF00258">
    <property type="entry name" value="Flavodoxin_1"/>
    <property type="match status" value="1"/>
</dbReference>
<dbReference type="PROSITE" id="PS51384">
    <property type="entry name" value="FAD_FR"/>
    <property type="match status" value="1"/>
</dbReference>
<dbReference type="PANTHER" id="PTHR19384">
    <property type="entry name" value="NITRIC OXIDE SYNTHASE-RELATED"/>
    <property type="match status" value="1"/>
</dbReference>
<evidence type="ECO:0000256" key="5">
    <source>
        <dbReference type="SAM" id="Phobius"/>
    </source>
</evidence>
<keyword evidence="5" id="KW-0472">Membrane</keyword>
<dbReference type="EMBL" id="BAAAFA010000002">
    <property type="protein sequence ID" value="GAA0812587.1"/>
    <property type="molecule type" value="Genomic_DNA"/>
</dbReference>
<keyword evidence="9" id="KW-1185">Reference proteome</keyword>
<feature type="domain" description="Flavodoxin-like" evidence="6">
    <location>
        <begin position="170"/>
        <end position="306"/>
    </location>
</feature>
<dbReference type="InterPro" id="IPR029039">
    <property type="entry name" value="Flavoprotein-like_sf"/>
</dbReference>
<evidence type="ECO:0000256" key="2">
    <source>
        <dbReference type="ARBA" id="ARBA00022643"/>
    </source>
</evidence>
<comment type="caution">
    <text evidence="8">The sequence shown here is derived from an EMBL/GenBank/DDBJ whole genome shotgun (WGS) entry which is preliminary data.</text>
</comment>
<dbReference type="PRINTS" id="PR00371">
    <property type="entry name" value="FPNCR"/>
</dbReference>
<reference evidence="8 9" key="1">
    <citation type="journal article" date="2019" name="Int. J. Syst. Evol. Microbiol.">
        <title>The Global Catalogue of Microorganisms (GCM) 10K type strain sequencing project: providing services to taxonomists for standard genome sequencing and annotation.</title>
        <authorList>
            <consortium name="The Broad Institute Genomics Platform"/>
            <consortium name="The Broad Institute Genome Sequencing Center for Infectious Disease"/>
            <person name="Wu L."/>
            <person name="Ma J."/>
        </authorList>
    </citation>
    <scope>NUCLEOTIDE SEQUENCE [LARGE SCALE GENOMIC DNA]</scope>
    <source>
        <strain evidence="8 9">JCM 15608</strain>
    </source>
</reference>
<dbReference type="PROSITE" id="PS50902">
    <property type="entry name" value="FLAVODOXIN_LIKE"/>
    <property type="match status" value="1"/>
</dbReference>
<gene>
    <name evidence="8" type="ORF">GCM10009111_06740</name>
</gene>
<sequence>MTQPVVSEHHEVVKTFHLAPNARFQIKHKDNQLWLTIVKNNEIHNQFSSRETAAILTLKILYNIMLVLCLLGLTSLLLTCQRKAFKLKTLLVISAVLFSQALLPWSGFYSFIITKLFWPIGGGVTYYIATEHLFYFMVISVATLCYIPSLVRQYQQSLLGQAQDDNRNHSLIAYASQSGTAAAIAKSIAKQLPSTSRYHITCVSSLQAQQLSNYQQVLLLASTYGDGEPPELARGFISSLHQLEHSLSTVKYSVLAFGDKQYPQYCAFGHQLCAILREKGAQALMPVTEINQGNQVSIQLWWQQLTNVLGWHNSTLEKSWQQQSVISNTCLNPHSTSRHAHHISLMAQEHDFSPGDLVEVLPRQSATAIENKLLRCGWAPSTIVTHHNQSRSLLAALQQLNWQHEQADTPQALVDKLPELSARTYSIASCADQGVIDLLVRQVVKADNSVGLCSGYLAQLSAQDTLTMVIKKHHHFHPPSVQTPIIMIAAGTGLAPFIGFLEQRLRATKCADAWLIMGERDAQHDNYFDQQLTCFEQQSCLHKRQHAWSQSSESSAHKAKYVDEIIIAEQVEIRQWLLKQNAQLYLCGNASTLGASCDAALADILGANIFKRLKQQQQIKYDLY</sequence>
<evidence type="ECO:0000256" key="4">
    <source>
        <dbReference type="ARBA" id="ARBA00023797"/>
    </source>
</evidence>
<dbReference type="Proteomes" id="UP001500021">
    <property type="component" value="Unassembled WGS sequence"/>
</dbReference>
<protein>
    <recommendedName>
        <fullName evidence="4">NADPH--hemoprotein reductase</fullName>
        <ecNumber evidence="4">1.6.2.4</ecNumber>
    </recommendedName>
</protein>
<dbReference type="InterPro" id="IPR039261">
    <property type="entry name" value="FNR_nucleotide-bd"/>
</dbReference>
<dbReference type="EC" id="1.6.2.4" evidence="4"/>
<evidence type="ECO:0000256" key="3">
    <source>
        <dbReference type="ARBA" id="ARBA00022982"/>
    </source>
</evidence>
<dbReference type="InterPro" id="IPR008254">
    <property type="entry name" value="Flavodoxin/NO_synth"/>
</dbReference>
<dbReference type="InterPro" id="IPR001709">
    <property type="entry name" value="Flavoprot_Pyr_Nucl_cyt_Rdtase"/>
</dbReference>
<feature type="domain" description="FAD-binding FR-type" evidence="7">
    <location>
        <begin position="318"/>
        <end position="479"/>
    </location>
</feature>
<evidence type="ECO:0000259" key="7">
    <source>
        <dbReference type="PROSITE" id="PS51384"/>
    </source>
</evidence>
<keyword evidence="5" id="KW-1133">Transmembrane helix</keyword>
<name>A0ABN1L3U7_9GAMM</name>
<dbReference type="PRINTS" id="PR00369">
    <property type="entry name" value="FLAVODOXIN"/>
</dbReference>
<dbReference type="InterPro" id="IPR001094">
    <property type="entry name" value="Flavdoxin-like"/>
</dbReference>
<dbReference type="Gene3D" id="3.40.50.360">
    <property type="match status" value="1"/>
</dbReference>
<keyword evidence="2" id="KW-0288">FMN</keyword>
<dbReference type="Gene3D" id="3.40.50.80">
    <property type="entry name" value="Nucleotide-binding domain of ferredoxin-NADP reductase (FNR) module"/>
    <property type="match status" value="1"/>
</dbReference>
<feature type="transmembrane region" description="Helical" evidence="5">
    <location>
        <begin position="60"/>
        <end position="78"/>
    </location>
</feature>
<keyword evidence="5" id="KW-0812">Transmembrane</keyword>
<evidence type="ECO:0000256" key="1">
    <source>
        <dbReference type="ARBA" id="ARBA00022630"/>
    </source>
</evidence>
<evidence type="ECO:0000313" key="9">
    <source>
        <dbReference type="Proteomes" id="UP001500021"/>
    </source>
</evidence>
<proteinExistence type="predicted"/>
<evidence type="ECO:0000259" key="6">
    <source>
        <dbReference type="PROSITE" id="PS50902"/>
    </source>
</evidence>
<dbReference type="Gene3D" id="2.40.30.10">
    <property type="entry name" value="Translation factors"/>
    <property type="match status" value="1"/>
</dbReference>
<evidence type="ECO:0000313" key="8">
    <source>
        <dbReference type="EMBL" id="GAA0812587.1"/>
    </source>
</evidence>
<dbReference type="InterPro" id="IPR001433">
    <property type="entry name" value="OxRdtase_FAD/NAD-bd"/>
</dbReference>
<feature type="transmembrane region" description="Helical" evidence="5">
    <location>
        <begin position="90"/>
        <end position="113"/>
    </location>
</feature>
<organism evidence="8 9">
    <name type="scientific">Colwellia asteriadis</name>
    <dbReference type="NCBI Taxonomy" id="517723"/>
    <lineage>
        <taxon>Bacteria</taxon>
        <taxon>Pseudomonadati</taxon>
        <taxon>Pseudomonadota</taxon>
        <taxon>Gammaproteobacteria</taxon>
        <taxon>Alteromonadales</taxon>
        <taxon>Colwelliaceae</taxon>
        <taxon>Colwellia</taxon>
    </lineage>
</organism>
<keyword evidence="1" id="KW-0285">Flavoprotein</keyword>
<dbReference type="Pfam" id="PF00175">
    <property type="entry name" value="NAD_binding_1"/>
    <property type="match status" value="1"/>
</dbReference>
<keyword evidence="3" id="KW-0249">Electron transport</keyword>
<dbReference type="PANTHER" id="PTHR19384:SF17">
    <property type="entry name" value="NADPH--CYTOCHROME P450 REDUCTASE"/>
    <property type="match status" value="1"/>
</dbReference>
<dbReference type="SUPFAM" id="SSF63380">
    <property type="entry name" value="Riboflavin synthase domain-like"/>
    <property type="match status" value="1"/>
</dbReference>